<dbReference type="InterPro" id="IPR050624">
    <property type="entry name" value="HTH-type_Tx_Regulator"/>
</dbReference>
<evidence type="ECO:0000256" key="1">
    <source>
        <dbReference type="ARBA" id="ARBA00023125"/>
    </source>
</evidence>
<dbReference type="PRINTS" id="PR00455">
    <property type="entry name" value="HTHTETR"/>
</dbReference>
<sequence>MKRSEKQLTRLVKYRIIKLTGPVNALEKGERLIEDLLANLDEEKKTNIINSAMKEFSKHSFQNASTNTIVKDAGISKGALYHYFGTKKKLYEYLEYYVIQIISEKIVKELNWEQKDIFIRIKEISLIKFKLFQELPYLSDFSLKVFENKTAEEIIQKHPNFPLALYSQIYTQNIDYSLFKESVNEKKAIDIIRWTIEKCGDEYRKKIAANKEAFNYKAIEKEIYSYIDILKDSFYKKEVK</sequence>
<dbReference type="SUPFAM" id="SSF48498">
    <property type="entry name" value="Tetracyclin repressor-like, C-terminal domain"/>
    <property type="match status" value="1"/>
</dbReference>
<accession>A0A1H6U1I8</accession>
<dbReference type="InterPro" id="IPR036271">
    <property type="entry name" value="Tet_transcr_reg_TetR-rel_C_sf"/>
</dbReference>
<dbReference type="EMBL" id="FNYW01000026">
    <property type="protein sequence ID" value="SEI86141.1"/>
    <property type="molecule type" value="Genomic_DNA"/>
</dbReference>
<dbReference type="AlphaFoldDB" id="A0A1H6U1I8"/>
<dbReference type="Gene3D" id="1.10.10.60">
    <property type="entry name" value="Homeodomain-like"/>
    <property type="match status" value="1"/>
</dbReference>
<keyword evidence="5" id="KW-1185">Reference proteome</keyword>
<evidence type="ECO:0000313" key="5">
    <source>
        <dbReference type="Proteomes" id="UP000198564"/>
    </source>
</evidence>
<evidence type="ECO:0000259" key="3">
    <source>
        <dbReference type="PROSITE" id="PS50977"/>
    </source>
</evidence>
<dbReference type="PANTHER" id="PTHR43479:SF11">
    <property type="entry name" value="ACREF_ENVCD OPERON REPRESSOR-RELATED"/>
    <property type="match status" value="1"/>
</dbReference>
<feature type="domain" description="HTH tetR-type" evidence="3">
    <location>
        <begin position="42"/>
        <end position="102"/>
    </location>
</feature>
<dbReference type="PROSITE" id="PS50977">
    <property type="entry name" value="HTH_TETR_2"/>
    <property type="match status" value="1"/>
</dbReference>
<dbReference type="GO" id="GO:0003677">
    <property type="term" value="F:DNA binding"/>
    <property type="evidence" value="ECO:0007669"/>
    <property type="project" value="UniProtKB-UniRule"/>
</dbReference>
<proteinExistence type="predicted"/>
<gene>
    <name evidence="4" type="ORF">SAMN04488113_12627</name>
</gene>
<dbReference type="STRING" id="1130080.SAMN04488113_12627"/>
<dbReference type="SUPFAM" id="SSF46689">
    <property type="entry name" value="Homeodomain-like"/>
    <property type="match status" value="1"/>
</dbReference>
<name>A0A1H6U1I8_9LACT</name>
<evidence type="ECO:0000313" key="4">
    <source>
        <dbReference type="EMBL" id="SEI86141.1"/>
    </source>
</evidence>
<dbReference type="InterPro" id="IPR009057">
    <property type="entry name" value="Homeodomain-like_sf"/>
</dbReference>
<reference evidence="5" key="1">
    <citation type="submission" date="2016-10" db="EMBL/GenBank/DDBJ databases">
        <authorList>
            <person name="Varghese N."/>
            <person name="Submissions S."/>
        </authorList>
    </citation>
    <scope>NUCLEOTIDE SEQUENCE [LARGE SCALE GENOMIC DNA]</scope>
    <source>
        <strain evidence="5">DSM 25751</strain>
    </source>
</reference>
<dbReference type="PANTHER" id="PTHR43479">
    <property type="entry name" value="ACREF/ENVCD OPERON REPRESSOR-RELATED"/>
    <property type="match status" value="1"/>
</dbReference>
<organism evidence="4 5">
    <name type="scientific">Alkalibacterium gilvum</name>
    <dbReference type="NCBI Taxonomy" id="1130080"/>
    <lineage>
        <taxon>Bacteria</taxon>
        <taxon>Bacillati</taxon>
        <taxon>Bacillota</taxon>
        <taxon>Bacilli</taxon>
        <taxon>Lactobacillales</taxon>
        <taxon>Carnobacteriaceae</taxon>
        <taxon>Alkalibacterium</taxon>
    </lineage>
</organism>
<dbReference type="Pfam" id="PF00440">
    <property type="entry name" value="TetR_N"/>
    <property type="match status" value="1"/>
</dbReference>
<feature type="DNA-binding region" description="H-T-H motif" evidence="2">
    <location>
        <begin position="65"/>
        <end position="84"/>
    </location>
</feature>
<keyword evidence="1 2" id="KW-0238">DNA-binding</keyword>
<dbReference type="Gene3D" id="1.10.357.10">
    <property type="entry name" value="Tetracycline Repressor, domain 2"/>
    <property type="match status" value="1"/>
</dbReference>
<protein>
    <submittedName>
        <fullName evidence="4">Transcriptional regulator, TetR family</fullName>
    </submittedName>
</protein>
<dbReference type="InterPro" id="IPR023772">
    <property type="entry name" value="DNA-bd_HTH_TetR-type_CS"/>
</dbReference>
<dbReference type="PROSITE" id="PS01081">
    <property type="entry name" value="HTH_TETR_1"/>
    <property type="match status" value="1"/>
</dbReference>
<dbReference type="Proteomes" id="UP000198564">
    <property type="component" value="Unassembled WGS sequence"/>
</dbReference>
<evidence type="ECO:0000256" key="2">
    <source>
        <dbReference type="PROSITE-ProRule" id="PRU00335"/>
    </source>
</evidence>
<dbReference type="InterPro" id="IPR001647">
    <property type="entry name" value="HTH_TetR"/>
</dbReference>